<proteinExistence type="predicted"/>
<evidence type="ECO:0008006" key="3">
    <source>
        <dbReference type="Google" id="ProtNLM"/>
    </source>
</evidence>
<accession>A0A0E9WIT8</accession>
<organism evidence="2">
    <name type="scientific">Anguilla anguilla</name>
    <name type="common">European freshwater eel</name>
    <name type="synonym">Muraena anguilla</name>
    <dbReference type="NCBI Taxonomy" id="7936"/>
    <lineage>
        <taxon>Eukaryota</taxon>
        <taxon>Metazoa</taxon>
        <taxon>Chordata</taxon>
        <taxon>Craniata</taxon>
        <taxon>Vertebrata</taxon>
        <taxon>Euteleostomi</taxon>
        <taxon>Actinopterygii</taxon>
        <taxon>Neopterygii</taxon>
        <taxon>Teleostei</taxon>
        <taxon>Anguilliformes</taxon>
        <taxon>Anguillidae</taxon>
        <taxon>Anguilla</taxon>
    </lineage>
</organism>
<feature type="chain" id="PRO_5002434611" description="Secreted protein" evidence="1">
    <location>
        <begin position="21"/>
        <end position="72"/>
    </location>
</feature>
<sequence length="72" mass="8569">MEHMDMTFWCGLPVLIVSWASWYSTHKKNNLFTKISNKLHQQSNTEHIKQMVVMKSPVQCAVMDCYLFTFRK</sequence>
<name>A0A0E9WIT8_ANGAN</name>
<evidence type="ECO:0000256" key="1">
    <source>
        <dbReference type="SAM" id="SignalP"/>
    </source>
</evidence>
<dbReference type="AlphaFoldDB" id="A0A0E9WIT8"/>
<dbReference type="EMBL" id="GBXM01018278">
    <property type="protein sequence ID" value="JAH90299.1"/>
    <property type="molecule type" value="Transcribed_RNA"/>
</dbReference>
<reference evidence="2" key="2">
    <citation type="journal article" date="2015" name="Fish Shellfish Immunol.">
        <title>Early steps in the European eel (Anguilla anguilla)-Vibrio vulnificus interaction in the gills: Role of the RtxA13 toxin.</title>
        <authorList>
            <person name="Callol A."/>
            <person name="Pajuelo D."/>
            <person name="Ebbesson L."/>
            <person name="Teles M."/>
            <person name="MacKenzie S."/>
            <person name="Amaro C."/>
        </authorList>
    </citation>
    <scope>NUCLEOTIDE SEQUENCE</scope>
</reference>
<evidence type="ECO:0000313" key="2">
    <source>
        <dbReference type="EMBL" id="JAH90299.1"/>
    </source>
</evidence>
<feature type="signal peptide" evidence="1">
    <location>
        <begin position="1"/>
        <end position="20"/>
    </location>
</feature>
<reference evidence="2" key="1">
    <citation type="submission" date="2014-11" db="EMBL/GenBank/DDBJ databases">
        <authorList>
            <person name="Amaro Gonzalez C."/>
        </authorList>
    </citation>
    <scope>NUCLEOTIDE SEQUENCE</scope>
</reference>
<keyword evidence="1" id="KW-0732">Signal</keyword>
<protein>
    <recommendedName>
        <fullName evidence="3">Secreted protein</fullName>
    </recommendedName>
</protein>